<evidence type="ECO:0000313" key="2">
    <source>
        <dbReference type="Proteomes" id="UP001208938"/>
    </source>
</evidence>
<keyword evidence="2" id="KW-1185">Reference proteome</keyword>
<dbReference type="EMBL" id="JAPDFL010000001">
    <property type="protein sequence ID" value="MCW1932562.1"/>
    <property type="molecule type" value="Genomic_DNA"/>
</dbReference>
<reference evidence="1 2" key="1">
    <citation type="submission" date="2022-10" db="EMBL/GenBank/DDBJ databases">
        <title>Pararhodobacter sp. nov., isolated from marine algae.</title>
        <authorList>
            <person name="Choi B.J."/>
            <person name="Kim J.M."/>
            <person name="Lee J.K."/>
            <person name="Choi D.G."/>
            <person name="Jeon C.O."/>
        </authorList>
    </citation>
    <scope>NUCLEOTIDE SEQUENCE [LARGE SCALE GENOMIC DNA]</scope>
    <source>
        <strain evidence="1 2">ZQ420</strain>
    </source>
</reference>
<organism evidence="1 2">
    <name type="scientific">Pararhodobacter zhoushanensis</name>
    <dbReference type="NCBI Taxonomy" id="2479545"/>
    <lineage>
        <taxon>Bacteria</taxon>
        <taxon>Pseudomonadati</taxon>
        <taxon>Pseudomonadota</taxon>
        <taxon>Alphaproteobacteria</taxon>
        <taxon>Rhodobacterales</taxon>
        <taxon>Paracoccaceae</taxon>
        <taxon>Pararhodobacter</taxon>
    </lineage>
</organism>
<name>A0ABT3GYG6_9RHOB</name>
<proteinExistence type="predicted"/>
<dbReference type="RefSeq" id="WP_264505551.1">
    <property type="nucleotide sequence ID" value="NZ_JAPDFL010000001.1"/>
</dbReference>
<accession>A0ABT3GYG6</accession>
<dbReference type="InterPro" id="IPR021323">
    <property type="entry name" value="DUF2927"/>
</dbReference>
<protein>
    <submittedName>
        <fullName evidence="1">DUF2927 domain-containing protein</fullName>
    </submittedName>
</protein>
<sequence length="318" mass="34318">MRIPGDPSVRSLAALGFSAALTAGCTSLGGSAPNPMAAPAPARPAEVLAIDPQSADLRRYYTEIETQRVSNRMLRTDPGTNDLRLTAGRLAETYIDVALRDEHSERGAASGRSSVLRRWAVPVRYSLEFGATTGRATRAADYQHVRALAARLAEASDHPISVTPLGQTDGNFHVLILSESERQGAGDRLRALIPGIDDGAVRLITDMPRETFCLVLAFARDGSANYTEAVAIIRAEHPDLTRLACYHEELTQGLGLAADSDGARPSIFNDDQEFALLTEQDLLLLRIHYDPRLTPGMTEARARRTIFSIASELVAGAS</sequence>
<dbReference type="PROSITE" id="PS51257">
    <property type="entry name" value="PROKAR_LIPOPROTEIN"/>
    <property type="match status" value="1"/>
</dbReference>
<comment type="caution">
    <text evidence="1">The sequence shown here is derived from an EMBL/GenBank/DDBJ whole genome shotgun (WGS) entry which is preliminary data.</text>
</comment>
<dbReference type="Pfam" id="PF11150">
    <property type="entry name" value="DUF2927"/>
    <property type="match status" value="1"/>
</dbReference>
<gene>
    <name evidence="1" type="ORF">OKW52_09915</name>
</gene>
<evidence type="ECO:0000313" key="1">
    <source>
        <dbReference type="EMBL" id="MCW1932562.1"/>
    </source>
</evidence>
<dbReference type="Proteomes" id="UP001208938">
    <property type="component" value="Unassembled WGS sequence"/>
</dbReference>